<evidence type="ECO:0000313" key="13">
    <source>
        <dbReference type="Proteomes" id="UP000624325"/>
    </source>
</evidence>
<dbReference type="SUPFAM" id="SSF50331">
    <property type="entry name" value="MOP-like"/>
    <property type="match status" value="1"/>
</dbReference>
<dbReference type="SMART" id="SM00382">
    <property type="entry name" value="AAA"/>
    <property type="match status" value="1"/>
</dbReference>
<evidence type="ECO:0000256" key="6">
    <source>
        <dbReference type="ARBA" id="ARBA00022840"/>
    </source>
</evidence>
<keyword evidence="6" id="KW-0067">ATP-binding</keyword>
<proteinExistence type="predicted"/>
<evidence type="ECO:0000313" key="12">
    <source>
        <dbReference type="EMBL" id="GIF56390.1"/>
    </source>
</evidence>
<dbReference type="PANTHER" id="PTHR42781:SF5">
    <property type="entry name" value="PUTRESCINE TRANSPORT ATP-BINDING PROTEIN POTG"/>
    <property type="match status" value="1"/>
</dbReference>
<keyword evidence="2" id="KW-1003">Cell membrane</keyword>
<feature type="domain" description="ABC transporter" evidence="11">
    <location>
        <begin position="5"/>
        <end position="233"/>
    </location>
</feature>
<dbReference type="InterPro" id="IPR003593">
    <property type="entry name" value="AAA+_ATPase"/>
</dbReference>
<accession>A0ABQ4C0T5</accession>
<comment type="caution">
    <text evidence="12">The sequence shown here is derived from an EMBL/GenBank/DDBJ whole genome shotgun (WGS) entry which is preliminary data.</text>
</comment>
<dbReference type="RefSeq" id="WP_203702174.1">
    <property type="nucleotide sequence ID" value="NZ_BAAALU010000006.1"/>
</dbReference>
<dbReference type="PROSITE" id="PS50893">
    <property type="entry name" value="ABC_TRANSPORTER_2"/>
    <property type="match status" value="1"/>
</dbReference>
<evidence type="ECO:0000256" key="9">
    <source>
        <dbReference type="ARBA" id="ARBA00023065"/>
    </source>
</evidence>
<dbReference type="Pfam" id="PF00005">
    <property type="entry name" value="ABC_tran"/>
    <property type="match status" value="1"/>
</dbReference>
<evidence type="ECO:0000256" key="8">
    <source>
        <dbReference type="ARBA" id="ARBA00023004"/>
    </source>
</evidence>
<dbReference type="InterPro" id="IPR050093">
    <property type="entry name" value="ABC_SmlMolc_Importer"/>
</dbReference>
<evidence type="ECO:0000256" key="3">
    <source>
        <dbReference type="ARBA" id="ARBA00022496"/>
    </source>
</evidence>
<dbReference type="InterPro" id="IPR003439">
    <property type="entry name" value="ABC_transporter-like_ATP-bd"/>
</dbReference>
<keyword evidence="10" id="KW-0472">Membrane</keyword>
<keyword evidence="1" id="KW-0813">Transport</keyword>
<keyword evidence="4" id="KW-0997">Cell inner membrane</keyword>
<sequence length="337" mass="35648">MSDRLRVSGLSKAFGAVPVLTGIDLEVPAGGLTALLGRSGSGKTTLLRIIAGFGRADAGEVRVGDRDVTGMPSERRRIGYVTQDGNLFPHLTVAGNVTFGLPWRARRRRHRVEELLELVGLDPSYAGRLPHSLSGGEQQRVALARALAPEPDILLLDEPFSALDAELRSSTRRAVAATLRATRTTALLVTHDQSEAMSLADRVAVLRDGVVRQEGTARDVYLHPVDLDVAGFVGEIVDLPATFAGATAATPLGPVALREHAVGSGLAHVRPEQIEPAEDGTEAEVTDVELHGGFGVVRAKCGPVQVTARWPTHLLPQPGSVVRVRVRGAAVLASGEV</sequence>
<evidence type="ECO:0000256" key="2">
    <source>
        <dbReference type="ARBA" id="ARBA00022475"/>
    </source>
</evidence>
<evidence type="ECO:0000256" key="7">
    <source>
        <dbReference type="ARBA" id="ARBA00022967"/>
    </source>
</evidence>
<evidence type="ECO:0000256" key="4">
    <source>
        <dbReference type="ARBA" id="ARBA00022519"/>
    </source>
</evidence>
<dbReference type="PANTHER" id="PTHR42781">
    <property type="entry name" value="SPERMIDINE/PUTRESCINE IMPORT ATP-BINDING PROTEIN POTA"/>
    <property type="match status" value="1"/>
</dbReference>
<dbReference type="InterPro" id="IPR017871">
    <property type="entry name" value="ABC_transporter-like_CS"/>
</dbReference>
<reference evidence="12 13" key="1">
    <citation type="submission" date="2021-01" db="EMBL/GenBank/DDBJ databases">
        <title>Whole genome shotgun sequence of Asanoa iriomotensis NBRC 100142.</title>
        <authorList>
            <person name="Komaki H."/>
            <person name="Tamura T."/>
        </authorList>
    </citation>
    <scope>NUCLEOTIDE SEQUENCE [LARGE SCALE GENOMIC DNA]</scope>
    <source>
        <strain evidence="12 13">NBRC 100142</strain>
    </source>
</reference>
<evidence type="ECO:0000256" key="1">
    <source>
        <dbReference type="ARBA" id="ARBA00022448"/>
    </source>
</evidence>
<dbReference type="SUPFAM" id="SSF52540">
    <property type="entry name" value="P-loop containing nucleoside triphosphate hydrolases"/>
    <property type="match status" value="1"/>
</dbReference>
<keyword evidence="5" id="KW-0547">Nucleotide-binding</keyword>
<protein>
    <submittedName>
        <fullName evidence="12">ABC transporter</fullName>
    </submittedName>
</protein>
<keyword evidence="13" id="KW-1185">Reference proteome</keyword>
<dbReference type="CDD" id="cd03259">
    <property type="entry name" value="ABC_Carb_Solutes_like"/>
    <property type="match status" value="1"/>
</dbReference>
<dbReference type="EMBL" id="BONC01000014">
    <property type="protein sequence ID" value="GIF56390.1"/>
    <property type="molecule type" value="Genomic_DNA"/>
</dbReference>
<keyword evidence="3" id="KW-0410">Iron transport</keyword>
<dbReference type="InterPro" id="IPR015853">
    <property type="entry name" value="ABC_transpr_FbpC"/>
</dbReference>
<evidence type="ECO:0000256" key="10">
    <source>
        <dbReference type="ARBA" id="ARBA00023136"/>
    </source>
</evidence>
<keyword evidence="9" id="KW-0406">Ion transport</keyword>
<evidence type="ECO:0000256" key="5">
    <source>
        <dbReference type="ARBA" id="ARBA00022741"/>
    </source>
</evidence>
<dbReference type="InterPro" id="IPR027417">
    <property type="entry name" value="P-loop_NTPase"/>
</dbReference>
<organism evidence="12 13">
    <name type="scientific">Asanoa iriomotensis</name>
    <dbReference type="NCBI Taxonomy" id="234613"/>
    <lineage>
        <taxon>Bacteria</taxon>
        <taxon>Bacillati</taxon>
        <taxon>Actinomycetota</taxon>
        <taxon>Actinomycetes</taxon>
        <taxon>Micromonosporales</taxon>
        <taxon>Micromonosporaceae</taxon>
        <taxon>Asanoa</taxon>
    </lineage>
</organism>
<dbReference type="Gene3D" id="3.40.50.300">
    <property type="entry name" value="P-loop containing nucleotide triphosphate hydrolases"/>
    <property type="match status" value="1"/>
</dbReference>
<dbReference type="PROSITE" id="PS00211">
    <property type="entry name" value="ABC_TRANSPORTER_1"/>
    <property type="match status" value="1"/>
</dbReference>
<name>A0ABQ4C0T5_9ACTN</name>
<dbReference type="Proteomes" id="UP000624325">
    <property type="component" value="Unassembled WGS sequence"/>
</dbReference>
<dbReference type="InterPro" id="IPR008995">
    <property type="entry name" value="Mo/tungstate-bd_C_term_dom"/>
</dbReference>
<gene>
    <name evidence="12" type="ORF">Air01nite_24850</name>
</gene>
<evidence type="ECO:0000259" key="11">
    <source>
        <dbReference type="PROSITE" id="PS50893"/>
    </source>
</evidence>
<keyword evidence="8" id="KW-0408">Iron</keyword>
<keyword evidence="7" id="KW-1278">Translocase</keyword>